<reference evidence="2 3" key="1">
    <citation type="submission" date="2018-05" db="EMBL/GenBank/DDBJ databases">
        <title>Genomic Encyclopedia of Type Strains, Phase IV (KMG-IV): sequencing the most valuable type-strain genomes for metagenomic binning, comparative biology and taxonomic classification.</title>
        <authorList>
            <person name="Goeker M."/>
        </authorList>
    </citation>
    <scope>NUCLEOTIDE SEQUENCE [LARGE SCALE GENOMIC DNA]</scope>
    <source>
        <strain evidence="2 3">DSM 103371</strain>
    </source>
</reference>
<dbReference type="RefSeq" id="WP_109758608.1">
    <property type="nucleotide sequence ID" value="NZ_CP034588.1"/>
</dbReference>
<dbReference type="InterPro" id="IPR003772">
    <property type="entry name" value="YceD"/>
</dbReference>
<dbReference type="KEGG" id="salo:EF888_08580"/>
<organism evidence="2 3">
    <name type="scientific">Silicimonas algicola</name>
    <dbReference type="NCBI Taxonomy" id="1826607"/>
    <lineage>
        <taxon>Bacteria</taxon>
        <taxon>Pseudomonadati</taxon>
        <taxon>Pseudomonadota</taxon>
        <taxon>Alphaproteobacteria</taxon>
        <taxon>Rhodobacterales</taxon>
        <taxon>Paracoccaceae</taxon>
    </lineage>
</organism>
<name>A0A316G867_9RHOB</name>
<dbReference type="EMBL" id="QGGV01000003">
    <property type="protein sequence ID" value="PWK56833.1"/>
    <property type="molecule type" value="Genomic_DNA"/>
</dbReference>
<gene>
    <name evidence="2" type="ORF">C8D95_10365</name>
</gene>
<evidence type="ECO:0000313" key="2">
    <source>
        <dbReference type="EMBL" id="PWK56833.1"/>
    </source>
</evidence>
<dbReference type="Pfam" id="PF02620">
    <property type="entry name" value="YceD"/>
    <property type="match status" value="1"/>
</dbReference>
<dbReference type="Proteomes" id="UP000245390">
    <property type="component" value="Unassembled WGS sequence"/>
</dbReference>
<comment type="caution">
    <text evidence="2">The sequence shown here is derived from an EMBL/GenBank/DDBJ whole genome shotgun (WGS) entry which is preliminary data.</text>
</comment>
<dbReference type="OrthoDB" id="8443793at2"/>
<evidence type="ECO:0000256" key="1">
    <source>
        <dbReference type="SAM" id="MobiDB-lite"/>
    </source>
</evidence>
<accession>A0A316G867</accession>
<proteinExistence type="predicted"/>
<sequence length="179" mass="19055">MPESRFPVAKIRDIVSFAVEPDAAARDALATELGIVGLKKLRFIGTLAPSGGRDVTLEADLGATVVQSCVVTGAPVTTRIDEEVTRRYLSDWIEPEGDEVEMPEDDNAEALPSIVDVEAVMVEALALALPLFPRAEGVEPVEVSVTEPGRAPMTDEDAKPFAGLRALRDGLSGNEDKDA</sequence>
<dbReference type="AlphaFoldDB" id="A0A316G867"/>
<protein>
    <submittedName>
        <fullName evidence="2">Uncharacterized metal-binding protein YceD (DUF177 family)</fullName>
    </submittedName>
</protein>
<evidence type="ECO:0000313" key="3">
    <source>
        <dbReference type="Proteomes" id="UP000245390"/>
    </source>
</evidence>
<keyword evidence="3" id="KW-1185">Reference proteome</keyword>
<feature type="region of interest" description="Disordered" evidence="1">
    <location>
        <begin position="144"/>
        <end position="179"/>
    </location>
</feature>